<dbReference type="OrthoDB" id="14784at2759"/>
<dbReference type="CDD" id="cd04738">
    <property type="entry name" value="DHOD_2_like"/>
    <property type="match status" value="1"/>
</dbReference>
<dbReference type="InterPro" id="IPR005720">
    <property type="entry name" value="Dihydroorotate_DH_cat"/>
</dbReference>
<proteinExistence type="inferred from homology"/>
<evidence type="ECO:0000259" key="13">
    <source>
        <dbReference type="Pfam" id="PF01180"/>
    </source>
</evidence>
<reference evidence="14" key="1">
    <citation type="submission" date="2022-07" db="EMBL/GenBank/DDBJ databases">
        <title>Phylogenomic reconstructions and comparative analyses of Kickxellomycotina fungi.</title>
        <authorList>
            <person name="Reynolds N.K."/>
            <person name="Stajich J.E."/>
            <person name="Barry K."/>
            <person name="Grigoriev I.V."/>
            <person name="Crous P."/>
            <person name="Smith M.E."/>
        </authorList>
    </citation>
    <scope>NUCLEOTIDE SEQUENCE</scope>
    <source>
        <strain evidence="14">RSA 1196</strain>
    </source>
</reference>
<comment type="pathway">
    <text evidence="3">Pyrimidine metabolism; UMP biosynthesis via de novo pathway; orotate from (S)-dihydroorotate (quinone route): step 1/1.</text>
</comment>
<feature type="non-terminal residue" evidence="14">
    <location>
        <position position="351"/>
    </location>
</feature>
<evidence type="ECO:0000256" key="11">
    <source>
        <dbReference type="ARBA" id="ARBA00031623"/>
    </source>
</evidence>
<dbReference type="GO" id="GO:0006207">
    <property type="term" value="P:'de novo' pyrimidine nucleobase biosynthetic process"/>
    <property type="evidence" value="ECO:0007669"/>
    <property type="project" value="InterPro"/>
</dbReference>
<dbReference type="GO" id="GO:0106430">
    <property type="term" value="F:dihydroorotate dehydrogenase (quinone) activity"/>
    <property type="evidence" value="ECO:0007669"/>
    <property type="project" value="UniProtKB-EC"/>
</dbReference>
<organism evidence="14 15">
    <name type="scientific">Dispira parvispora</name>
    <dbReference type="NCBI Taxonomy" id="1520584"/>
    <lineage>
        <taxon>Eukaryota</taxon>
        <taxon>Fungi</taxon>
        <taxon>Fungi incertae sedis</taxon>
        <taxon>Zoopagomycota</taxon>
        <taxon>Kickxellomycotina</taxon>
        <taxon>Dimargaritomycetes</taxon>
        <taxon>Dimargaritales</taxon>
        <taxon>Dimargaritaceae</taxon>
        <taxon>Dispira</taxon>
    </lineage>
</organism>
<evidence type="ECO:0000256" key="6">
    <source>
        <dbReference type="ARBA" id="ARBA00017599"/>
    </source>
</evidence>
<evidence type="ECO:0000313" key="14">
    <source>
        <dbReference type="EMBL" id="KAJ1961260.1"/>
    </source>
</evidence>
<dbReference type="InterPro" id="IPR005719">
    <property type="entry name" value="Dihydroorotate_DH_2"/>
</dbReference>
<feature type="domain" description="Dihydroorotate dehydrogenase catalytic" evidence="13">
    <location>
        <begin position="137"/>
        <end position="349"/>
    </location>
</feature>
<keyword evidence="10" id="KW-0472">Membrane</keyword>
<protein>
    <recommendedName>
        <fullName evidence="6">Dihydroorotate dehydrogenase (quinone), mitochondrial</fullName>
        <ecNumber evidence="5">1.3.5.2</ecNumber>
    </recommendedName>
    <alternativeName>
        <fullName evidence="11">Dihydroorotate oxidase</fullName>
    </alternativeName>
</protein>
<evidence type="ECO:0000256" key="8">
    <source>
        <dbReference type="ARBA" id="ARBA00022643"/>
    </source>
</evidence>
<comment type="caution">
    <text evidence="14">The sequence shown here is derived from an EMBL/GenBank/DDBJ whole genome shotgun (WGS) entry which is preliminary data.</text>
</comment>
<name>A0A9W8ANF4_9FUNG</name>
<evidence type="ECO:0000256" key="2">
    <source>
        <dbReference type="ARBA" id="ARBA00004370"/>
    </source>
</evidence>
<evidence type="ECO:0000256" key="4">
    <source>
        <dbReference type="ARBA" id="ARBA00005359"/>
    </source>
</evidence>
<comment type="cofactor">
    <cofactor evidence="1">
        <name>FMN</name>
        <dbReference type="ChEBI" id="CHEBI:58210"/>
    </cofactor>
</comment>
<dbReference type="SUPFAM" id="SSF51395">
    <property type="entry name" value="FMN-linked oxidoreductases"/>
    <property type="match status" value="1"/>
</dbReference>
<accession>A0A9W8ANF4</accession>
<evidence type="ECO:0000256" key="9">
    <source>
        <dbReference type="ARBA" id="ARBA00023002"/>
    </source>
</evidence>
<evidence type="ECO:0000256" key="1">
    <source>
        <dbReference type="ARBA" id="ARBA00001917"/>
    </source>
</evidence>
<evidence type="ECO:0000256" key="7">
    <source>
        <dbReference type="ARBA" id="ARBA00022630"/>
    </source>
</evidence>
<comment type="catalytic activity">
    <reaction evidence="12">
        <text>(S)-dihydroorotate + a quinone = orotate + a quinol</text>
        <dbReference type="Rhea" id="RHEA:30187"/>
        <dbReference type="ChEBI" id="CHEBI:24646"/>
        <dbReference type="ChEBI" id="CHEBI:30839"/>
        <dbReference type="ChEBI" id="CHEBI:30864"/>
        <dbReference type="ChEBI" id="CHEBI:132124"/>
        <dbReference type="EC" id="1.3.5.2"/>
    </reaction>
</comment>
<evidence type="ECO:0000256" key="5">
    <source>
        <dbReference type="ARBA" id="ARBA00012791"/>
    </source>
</evidence>
<dbReference type="InterPro" id="IPR013785">
    <property type="entry name" value="Aldolase_TIM"/>
</dbReference>
<comment type="subcellular location">
    <subcellularLocation>
        <location evidence="2">Membrane</location>
    </subcellularLocation>
</comment>
<dbReference type="PANTHER" id="PTHR48109:SF4">
    <property type="entry name" value="DIHYDROOROTATE DEHYDROGENASE (QUINONE), MITOCHONDRIAL"/>
    <property type="match status" value="1"/>
</dbReference>
<dbReference type="Gene3D" id="3.20.20.70">
    <property type="entry name" value="Aldolase class I"/>
    <property type="match status" value="1"/>
</dbReference>
<dbReference type="InterPro" id="IPR001295">
    <property type="entry name" value="Dihydroorotate_DH_CS"/>
</dbReference>
<dbReference type="PANTHER" id="PTHR48109">
    <property type="entry name" value="DIHYDROOROTATE DEHYDROGENASE (QUINONE), MITOCHONDRIAL-RELATED"/>
    <property type="match status" value="1"/>
</dbReference>
<dbReference type="GO" id="GO:0009220">
    <property type="term" value="P:pyrimidine ribonucleotide biosynthetic process"/>
    <property type="evidence" value="ECO:0007669"/>
    <property type="project" value="TreeGrafter"/>
</dbReference>
<evidence type="ECO:0000256" key="3">
    <source>
        <dbReference type="ARBA" id="ARBA00005161"/>
    </source>
</evidence>
<comment type="similarity">
    <text evidence="4">Belongs to the dihydroorotate dehydrogenase family. Type 2 subfamily.</text>
</comment>
<keyword evidence="7" id="KW-0285">Flavoprotein</keyword>
<keyword evidence="8" id="KW-0288">FMN</keyword>
<dbReference type="Proteomes" id="UP001150925">
    <property type="component" value="Unassembled WGS sequence"/>
</dbReference>
<keyword evidence="15" id="KW-1185">Reference proteome</keyword>
<sequence length="351" mass="38591">MNQRLFRQAVSGNRYATGRSVLAQSHSARKFHQSGSWAGFFVKKDVYTSTGPLDSSVQTVKRGASSVRRGLTTLGIAVGLVFGMAYLDDSRAAVYSHVVMPALRLCDAEDTHVWSIQLAKLGLSPRDTSRDTPHPDLEVNLFGKPLYNPVGLAAGYDKHGEAVDAMFNLGFGMVEVGSVTPIPQPGNPRPRLFRLPQERACINRYGFNSEGHDTVYQRLVDRFWRRTVKNQSVDETKPVSNVEQTYRSGIPGRLLGINLGKNSASPADSYQDYVQGVQKFGSLADYLVINVSCPNTPGQVEQQKQGRLVSLLKGVVQARDELEGHRPPVVVKISPDLQPTELREIADAVLT</sequence>
<evidence type="ECO:0000313" key="15">
    <source>
        <dbReference type="Proteomes" id="UP001150925"/>
    </source>
</evidence>
<dbReference type="EC" id="1.3.5.2" evidence="5"/>
<dbReference type="EMBL" id="JANBPY010001168">
    <property type="protein sequence ID" value="KAJ1961260.1"/>
    <property type="molecule type" value="Genomic_DNA"/>
</dbReference>
<dbReference type="NCBIfam" id="TIGR01036">
    <property type="entry name" value="pyrD_sub2"/>
    <property type="match status" value="1"/>
</dbReference>
<evidence type="ECO:0000256" key="12">
    <source>
        <dbReference type="ARBA" id="ARBA00048639"/>
    </source>
</evidence>
<gene>
    <name evidence="14" type="primary">URA1</name>
    <name evidence="14" type="ORF">IWQ62_003928</name>
</gene>
<dbReference type="Pfam" id="PF01180">
    <property type="entry name" value="DHO_dh"/>
    <property type="match status" value="1"/>
</dbReference>
<dbReference type="AlphaFoldDB" id="A0A9W8ANF4"/>
<dbReference type="InterPro" id="IPR050074">
    <property type="entry name" value="DHO_dehydrogenase"/>
</dbReference>
<dbReference type="PROSITE" id="PS00911">
    <property type="entry name" value="DHODEHASE_1"/>
    <property type="match status" value="1"/>
</dbReference>
<keyword evidence="9 14" id="KW-0560">Oxidoreductase</keyword>
<dbReference type="GO" id="GO:0005743">
    <property type="term" value="C:mitochondrial inner membrane"/>
    <property type="evidence" value="ECO:0007669"/>
    <property type="project" value="TreeGrafter"/>
</dbReference>
<evidence type="ECO:0000256" key="10">
    <source>
        <dbReference type="ARBA" id="ARBA00023136"/>
    </source>
</evidence>